<feature type="transmembrane region" description="Helical" evidence="5">
    <location>
        <begin position="48"/>
        <end position="70"/>
    </location>
</feature>
<dbReference type="RefSeq" id="WP_038589803.1">
    <property type="nucleotide sequence ID" value="NZ_CP009211.1"/>
</dbReference>
<dbReference type="OrthoDB" id="4409240at2"/>
<keyword evidence="8" id="KW-1185">Reference proteome</keyword>
<feature type="transmembrane region" description="Helical" evidence="5">
    <location>
        <begin position="15"/>
        <end position="41"/>
    </location>
</feature>
<dbReference type="Pfam" id="PF02361">
    <property type="entry name" value="CbiQ"/>
    <property type="match status" value="1"/>
</dbReference>
<evidence type="ECO:0000256" key="1">
    <source>
        <dbReference type="ARBA" id="ARBA00004141"/>
    </source>
</evidence>
<dbReference type="CDD" id="cd16914">
    <property type="entry name" value="EcfT"/>
    <property type="match status" value="1"/>
</dbReference>
<dbReference type="Proteomes" id="UP000028780">
    <property type="component" value="Chromosome"/>
</dbReference>
<dbReference type="Proteomes" id="UP000215374">
    <property type="component" value="Chromosome 1"/>
</dbReference>
<keyword evidence="2 5" id="KW-0812">Transmembrane</keyword>
<dbReference type="AlphaFoldDB" id="A0A076NQT5"/>
<dbReference type="KEGG" id="cii:CIMIT_04670"/>
<dbReference type="EMBL" id="LT906467">
    <property type="protein sequence ID" value="SNV66244.1"/>
    <property type="molecule type" value="Genomic_DNA"/>
</dbReference>
<proteinExistence type="predicted"/>
<dbReference type="EMBL" id="CP009211">
    <property type="protein sequence ID" value="AIJ33282.1"/>
    <property type="molecule type" value="Genomic_DNA"/>
</dbReference>
<evidence type="ECO:0000256" key="5">
    <source>
        <dbReference type="SAM" id="Phobius"/>
    </source>
</evidence>
<reference evidence="7 9" key="2">
    <citation type="submission" date="2017-06" db="EMBL/GenBank/DDBJ databases">
        <authorList>
            <consortium name="Pathogen Informatics"/>
        </authorList>
    </citation>
    <scope>NUCLEOTIDE SEQUENCE [LARGE SCALE GENOMIC DNA]</scope>
    <source>
        <strain evidence="7 9">NCTC13015</strain>
    </source>
</reference>
<feature type="transmembrane region" description="Helical" evidence="5">
    <location>
        <begin position="90"/>
        <end position="108"/>
    </location>
</feature>
<dbReference type="InterPro" id="IPR003339">
    <property type="entry name" value="ABC/ECF_trnsptr_transmembrane"/>
</dbReference>
<dbReference type="GO" id="GO:0005886">
    <property type="term" value="C:plasma membrane"/>
    <property type="evidence" value="ECO:0007669"/>
    <property type="project" value="UniProtKB-ARBA"/>
</dbReference>
<sequence>MPLNPLTALVVGGCGWILVFGLNSPAASAVIVLVACALGVWRTRNASVPAAVVALAVPVGLSMLLIHAPYGTHRIAPLLTSDGLAVGGALALRFCALMSCMIAAVAWIRIPDLVKAVQVLPGGNKLAYLAGATLQLVPQGHAQVKTVRDAQALKRTPITARNAITHLVLPVLTALLTHGSARGTALETAGYDLPGARTVLRPVPDSTLQRAVRWTLPVVCVGVALWI</sequence>
<evidence type="ECO:0000313" key="6">
    <source>
        <dbReference type="EMBL" id="AIJ33282.1"/>
    </source>
</evidence>
<keyword evidence="4 5" id="KW-0472">Membrane</keyword>
<evidence type="ECO:0000313" key="8">
    <source>
        <dbReference type="Proteomes" id="UP000028780"/>
    </source>
</evidence>
<organism evidence="6 8">
    <name type="scientific">Corynebacterium imitans</name>
    <dbReference type="NCBI Taxonomy" id="156978"/>
    <lineage>
        <taxon>Bacteria</taxon>
        <taxon>Bacillati</taxon>
        <taxon>Actinomycetota</taxon>
        <taxon>Actinomycetes</taxon>
        <taxon>Mycobacteriales</taxon>
        <taxon>Corynebacteriaceae</taxon>
        <taxon>Corynebacterium</taxon>
    </lineage>
</organism>
<accession>A0A076NQT5</accession>
<evidence type="ECO:0000256" key="4">
    <source>
        <dbReference type="ARBA" id="ARBA00023136"/>
    </source>
</evidence>
<reference evidence="6 8" key="1">
    <citation type="submission" date="2014-08" db="EMBL/GenBank/DDBJ databases">
        <title>Complete genome sequence of Corynebacterium imitans DSM 44264, isolated from a five-month-old boy with suspected pharyngeal diphtheria.</title>
        <authorList>
            <person name="Mollmann S."/>
            <person name="Albersmeier A."/>
            <person name="Ruckert C."/>
            <person name="Tauch A."/>
        </authorList>
    </citation>
    <scope>NUCLEOTIDE SEQUENCE [LARGE SCALE GENOMIC DNA]</scope>
    <source>
        <strain evidence="6 8">DSM 44264</strain>
    </source>
</reference>
<evidence type="ECO:0000313" key="7">
    <source>
        <dbReference type="EMBL" id="SNV66244.1"/>
    </source>
</evidence>
<protein>
    <submittedName>
        <fullName evidence="6">ABC transporter permease</fullName>
    </submittedName>
    <submittedName>
        <fullName evidence="7">ABC-type cobalt transport system, permease component</fullName>
    </submittedName>
</protein>
<name>A0A076NQT5_9CORY</name>
<dbReference type="eggNOG" id="COG0619">
    <property type="taxonomic scope" value="Bacteria"/>
</dbReference>
<evidence type="ECO:0000256" key="3">
    <source>
        <dbReference type="ARBA" id="ARBA00022989"/>
    </source>
</evidence>
<evidence type="ECO:0000256" key="2">
    <source>
        <dbReference type="ARBA" id="ARBA00022692"/>
    </source>
</evidence>
<evidence type="ECO:0000313" key="9">
    <source>
        <dbReference type="Proteomes" id="UP000215374"/>
    </source>
</evidence>
<dbReference type="HOGENOM" id="CLU_104976_1_0_11"/>
<dbReference type="STRING" id="156978.CIMIT_04670"/>
<keyword evidence="3 5" id="KW-1133">Transmembrane helix</keyword>
<comment type="subcellular location">
    <subcellularLocation>
        <location evidence="1">Membrane</location>
        <topology evidence="1">Multi-pass membrane protein</topology>
    </subcellularLocation>
</comment>
<gene>
    <name evidence="6" type="ORF">CIMIT_04670</name>
    <name evidence="7" type="ORF">SAMEA4535761_00999</name>
</gene>